<keyword evidence="4" id="KW-0732">Signal</keyword>
<sequence length="1625" mass="181466">MWPPPATASIDAVLNFFAVPLSLWGAFCAAVGDPQGDLRLVACMPPAMVAEALSACRTDSGRRLTPVEAIQLGLVFRACHRIVHLSSGSSLASWVDPNPWETTPSTSSTAREQATSLNMTATPQERKMKLSQVADQGDESEFPIMPESSKAAFYSRYVAKVGGLPADSEDPTIEQLSALLRKVKVLHQPPYCDFAVWVPFAKRHMKAQKYQQFVLQEDGTFLSKQVPGPSCFAHWQASFRVLRTALVMTDIISISNLMEWETMVERLHRQYPGCWGLVAAAEDRGRGKYMTKTLAKIQLEMDQGGQPPLGWRREEPWDIVWGKVLRDRDYWSEQVHVPAIACTARGQKGKPLSPMEELAEASMRGGRQALQDTEELEVEESESQRGQKEESQSRKRGAQLLEKRRQRWRRKGFWSSPRKRGYFRRGLFRLEQWEWVVWRASPRRGLPRKDPPQAQVHSMRVSWTPFEGLPFQEEMKWFLKFMGVIHMAGDDNQKGGEGKPEPKEEGRTVSNKELHQGLKKGTKRKNHSGDDPGATADTVQETEDIEAATKKVIESEDYQRGLQVSMPDSLIGVDIQAENGPGEHFYRLPTPRAAPSLWGTKGEAAGGVYFTPQPGSNMVAPDDPLTLAGWDIFFWLVLTGLASHLAAVLWLCKACWTSSGCRRQTLKVYPTGNRVEAGAKWVKGEDFQLSFPSTRGSRETQRGPPSGQGLLPGLGGQARRNHMEGDMGEWTPSRLGAAWGIQILGSPSKAEMAETPAVKRSAWDALRGWMSPSKKPHKSPPMEAPKRLDLPVLKHHAKGKKKQDKFLLALASAKALRGRNFKNPSIEKDFCAASSLGSKNAKKRTVAKILESFNSPGPPLPLTADTLKGLASALSDGGYKAGEGYVVEAKLWHVEEGHAWSDLLDRVFKQCKRALARGQGPRKKAAEVPLEARHKPNKLNFSKTEKAVKFGKELFVFSVVWMLREIELAALCTNDLTIDHTSKRVSLYLKMSKMDASGKGVTRTLQCLCVGNDCGKECPYGVTTDLVCAVEKFNGTGSPLMLMKDKQAATKAQIIKTWRWLFGQEVSGHSGRRSGALSYIRAGWSISQVAHLGRWKSSAILQYAEEALEQMPANLHLPNTTVGDTGVIETKLHQVSEEELKLWKKQLREEIKLLREDMDKKEADQEVMLDYWAKFYKENPGTLPKKVQSSTSKVIHINLSKSAASPPLTWKTACGWGYYGSNFVFQDAEAVVTCQKCTIRFPTHPRLREEFKALCALAEQSCVMGIDYRSIGVGWNHPTTRMAYRQGQHRSTRCSQSQLRQKQSRQRLAELLEARDLKKALVHLFLSEIGAEDNSTATFEAVAAALEAELLLPLRALNECGPLGRTMTGAPLPAEELRKVIQELTRAVCSGGFSEWRYSNPVGQEMAMEQLRGLSPEQIDLWRQSSSMDHAGGLVTHEDAPGELGFFWATKIGGPSHGFDVETQCILPLLCNARHKVILVSDPDWTQHPVGRAHWRLLWTVGDGKKSPEPRLWLETVNVDFEAPVSTEGWELSVLSHAMRKADEMNVTLSVESSLGDLLQRLIDHHACSHDAVDVRERILLRPSKAILEASDYLSPKHDWVQDKDEVTDPLRRCLYKPGKKRSHI</sequence>
<evidence type="ECO:0000256" key="2">
    <source>
        <dbReference type="SAM" id="Coils"/>
    </source>
</evidence>
<evidence type="ECO:0000313" key="6">
    <source>
        <dbReference type="EMBL" id="CAL1149774.1"/>
    </source>
</evidence>
<dbReference type="GO" id="GO:0003677">
    <property type="term" value="F:DNA binding"/>
    <property type="evidence" value="ECO:0007669"/>
    <property type="project" value="InterPro"/>
</dbReference>
<name>A0A9P1CRF4_9DINO</name>
<organism evidence="5">
    <name type="scientific">Cladocopium goreaui</name>
    <dbReference type="NCBI Taxonomy" id="2562237"/>
    <lineage>
        <taxon>Eukaryota</taxon>
        <taxon>Sar</taxon>
        <taxon>Alveolata</taxon>
        <taxon>Dinophyceae</taxon>
        <taxon>Suessiales</taxon>
        <taxon>Symbiodiniaceae</taxon>
        <taxon>Cladocopium</taxon>
    </lineage>
</organism>
<evidence type="ECO:0000256" key="4">
    <source>
        <dbReference type="SAM" id="SignalP"/>
    </source>
</evidence>
<proteinExistence type="predicted"/>
<dbReference type="EMBL" id="CAMXCT010002203">
    <property type="protein sequence ID" value="CAI3996399.1"/>
    <property type="molecule type" value="Genomic_DNA"/>
</dbReference>
<reference evidence="5" key="1">
    <citation type="submission" date="2022-10" db="EMBL/GenBank/DDBJ databases">
        <authorList>
            <person name="Chen Y."/>
            <person name="Dougan E. K."/>
            <person name="Chan C."/>
            <person name="Rhodes N."/>
            <person name="Thang M."/>
        </authorList>
    </citation>
    <scope>NUCLEOTIDE SEQUENCE</scope>
</reference>
<dbReference type="EMBL" id="CAMXCT030002203">
    <property type="protein sequence ID" value="CAL4783711.1"/>
    <property type="molecule type" value="Genomic_DNA"/>
</dbReference>
<feature type="coiled-coil region" evidence="2">
    <location>
        <begin position="1137"/>
        <end position="1164"/>
    </location>
</feature>
<accession>A0A9P1CRF4</accession>
<dbReference type="GO" id="GO:0006310">
    <property type="term" value="P:DNA recombination"/>
    <property type="evidence" value="ECO:0007669"/>
    <property type="project" value="UniProtKB-KW"/>
</dbReference>
<protein>
    <submittedName>
        <fullName evidence="5">Uncharacterized protein</fullName>
    </submittedName>
</protein>
<evidence type="ECO:0000313" key="5">
    <source>
        <dbReference type="EMBL" id="CAI3996399.1"/>
    </source>
</evidence>
<dbReference type="Proteomes" id="UP001152797">
    <property type="component" value="Unassembled WGS sequence"/>
</dbReference>
<keyword evidence="7" id="KW-1185">Reference proteome</keyword>
<dbReference type="EMBL" id="CAMXCT020002203">
    <property type="protein sequence ID" value="CAL1149774.1"/>
    <property type="molecule type" value="Genomic_DNA"/>
</dbReference>
<gene>
    <name evidence="5" type="ORF">C1SCF055_LOCUS22882</name>
</gene>
<keyword evidence="2" id="KW-0175">Coiled coil</keyword>
<evidence type="ECO:0000256" key="3">
    <source>
        <dbReference type="SAM" id="MobiDB-lite"/>
    </source>
</evidence>
<evidence type="ECO:0000313" key="7">
    <source>
        <dbReference type="Proteomes" id="UP001152797"/>
    </source>
</evidence>
<feature type="signal peptide" evidence="4">
    <location>
        <begin position="1"/>
        <end position="28"/>
    </location>
</feature>
<reference evidence="6" key="2">
    <citation type="submission" date="2024-04" db="EMBL/GenBank/DDBJ databases">
        <authorList>
            <person name="Chen Y."/>
            <person name="Shah S."/>
            <person name="Dougan E. K."/>
            <person name="Thang M."/>
            <person name="Chan C."/>
        </authorList>
    </citation>
    <scope>NUCLEOTIDE SEQUENCE [LARGE SCALE GENOMIC DNA]</scope>
</reference>
<feature type="compositionally biased region" description="Basic residues" evidence="3">
    <location>
        <begin position="517"/>
        <end position="526"/>
    </location>
</feature>
<comment type="caution">
    <text evidence="5">The sequence shown here is derived from an EMBL/GenBank/DDBJ whole genome shotgun (WGS) entry which is preliminary data.</text>
</comment>
<dbReference type="GO" id="GO:0015074">
    <property type="term" value="P:DNA integration"/>
    <property type="evidence" value="ECO:0007669"/>
    <property type="project" value="InterPro"/>
</dbReference>
<evidence type="ECO:0000256" key="1">
    <source>
        <dbReference type="ARBA" id="ARBA00023172"/>
    </source>
</evidence>
<feature type="region of interest" description="Disordered" evidence="3">
    <location>
        <begin position="490"/>
        <end position="538"/>
    </location>
</feature>
<dbReference type="InterPro" id="IPR011010">
    <property type="entry name" value="DNA_brk_join_enz"/>
</dbReference>
<feature type="compositionally biased region" description="Basic and acidic residues" evidence="3">
    <location>
        <begin position="382"/>
        <end position="393"/>
    </location>
</feature>
<dbReference type="Gene3D" id="1.10.443.10">
    <property type="entry name" value="Intergrase catalytic core"/>
    <property type="match status" value="1"/>
</dbReference>
<dbReference type="InterPro" id="IPR013762">
    <property type="entry name" value="Integrase-like_cat_sf"/>
</dbReference>
<feature type="region of interest" description="Disordered" evidence="3">
    <location>
        <begin position="690"/>
        <end position="725"/>
    </location>
</feature>
<dbReference type="SUPFAM" id="SSF56349">
    <property type="entry name" value="DNA breaking-rejoining enzymes"/>
    <property type="match status" value="1"/>
</dbReference>
<feature type="region of interest" description="Disordered" evidence="3">
    <location>
        <begin position="377"/>
        <end position="401"/>
    </location>
</feature>
<feature type="compositionally biased region" description="Basic and acidic residues" evidence="3">
    <location>
        <begin position="490"/>
        <end position="516"/>
    </location>
</feature>
<feature type="chain" id="PRO_5043270718" evidence="4">
    <location>
        <begin position="29"/>
        <end position="1625"/>
    </location>
</feature>
<keyword evidence="1" id="KW-0233">DNA recombination</keyword>
<dbReference type="OrthoDB" id="412134at2759"/>